<dbReference type="eggNOG" id="COG0702">
    <property type="taxonomic scope" value="Bacteria"/>
</dbReference>
<name>K4LCN0_THEPS</name>
<evidence type="ECO:0000259" key="1">
    <source>
        <dbReference type="Pfam" id="PF13460"/>
    </source>
</evidence>
<dbReference type="STRING" id="1089553.Tph_c02660"/>
<dbReference type="PANTHER" id="PTHR12126:SF11">
    <property type="entry name" value="NADH DEHYDROGENASE [UBIQUINONE] 1 ALPHA SUBCOMPLEX SUBUNIT 9, MITOCHONDRIAL"/>
    <property type="match status" value="1"/>
</dbReference>
<accession>K4LCN0</accession>
<dbReference type="AlphaFoldDB" id="K4LCN0"/>
<sequence length="292" mass="33018">MLFITGVTGLTGRFLIDCLREAGYRGPIRCLVREHSDVSWIRDKDNTELYLGDVSNVKSLKVGLKGIEGVIHLVNIRFSPQIIEACHSANVKRVIIVSTTGIYSKYRECSEEYKSLEKIIIESGLDYTIIRPTMIYGNQRDKNIHRLIMIIDKFPVIPVVGDGTGLMQPIYARDLARAIAEAYVRPVSIGKAYNVAGKNPIKYIEILKLIADKLRKRRLFVKIPYSISLLAGYIGSLLNSKLIDVEKVKRVREDKVFDYSDAVRDLDFSPISFEEGIQLEINALREVGLIRA</sequence>
<proteinExistence type="predicted"/>
<dbReference type="Gene3D" id="3.40.50.720">
    <property type="entry name" value="NAD(P)-binding Rossmann-like Domain"/>
    <property type="match status" value="1"/>
</dbReference>
<reference evidence="2 3" key="1">
    <citation type="journal article" date="2012" name="BMC Genomics">
        <title>Genome-guided analysis of physiological and morphological traits of the fermentative acetate oxidizer Thermacetogenium phaeum.</title>
        <authorList>
            <person name="Oehler D."/>
            <person name="Poehlein A."/>
            <person name="Leimbach A."/>
            <person name="Muller N."/>
            <person name="Daniel R."/>
            <person name="Gottschalk G."/>
            <person name="Schink B."/>
        </authorList>
    </citation>
    <scope>NUCLEOTIDE SEQUENCE [LARGE SCALE GENOMIC DNA]</scope>
    <source>
        <strain evidence="3">ATCC BAA-254 / DSM 26808 / PB</strain>
    </source>
</reference>
<evidence type="ECO:0000313" key="3">
    <source>
        <dbReference type="Proteomes" id="UP000000467"/>
    </source>
</evidence>
<organism evidence="2 3">
    <name type="scientific">Thermacetogenium phaeum (strain ATCC BAA-254 / DSM 26808 / PB)</name>
    <dbReference type="NCBI Taxonomy" id="1089553"/>
    <lineage>
        <taxon>Bacteria</taxon>
        <taxon>Bacillati</taxon>
        <taxon>Bacillota</taxon>
        <taxon>Clostridia</taxon>
        <taxon>Thermoanaerobacterales</taxon>
        <taxon>Thermoanaerobacteraceae</taxon>
        <taxon>Thermacetogenium</taxon>
    </lineage>
</organism>
<dbReference type="InterPro" id="IPR051207">
    <property type="entry name" value="ComplexI_NDUFA9_subunit"/>
</dbReference>
<dbReference type="KEGG" id="tpz:Tph_c02660"/>
<dbReference type="Pfam" id="PF13460">
    <property type="entry name" value="NAD_binding_10"/>
    <property type="match status" value="1"/>
</dbReference>
<evidence type="ECO:0000313" key="2">
    <source>
        <dbReference type="EMBL" id="AFV10513.1"/>
    </source>
</evidence>
<keyword evidence="3" id="KW-1185">Reference proteome</keyword>
<protein>
    <submittedName>
        <fullName evidence="2">NAD-dependent epimerase</fullName>
    </submittedName>
</protein>
<dbReference type="PANTHER" id="PTHR12126">
    <property type="entry name" value="NADH-UBIQUINONE OXIDOREDUCTASE 39 KDA SUBUNIT-RELATED"/>
    <property type="match status" value="1"/>
</dbReference>
<gene>
    <name evidence="2" type="ordered locus">Tph_c02660</name>
</gene>
<dbReference type="SUPFAM" id="SSF51735">
    <property type="entry name" value="NAD(P)-binding Rossmann-fold domains"/>
    <property type="match status" value="1"/>
</dbReference>
<feature type="domain" description="NAD(P)-binding" evidence="1">
    <location>
        <begin position="6"/>
        <end position="140"/>
    </location>
</feature>
<dbReference type="OrthoDB" id="9809586at2"/>
<dbReference type="HOGENOM" id="CLU_007383_6_5_9"/>
<dbReference type="InterPro" id="IPR016040">
    <property type="entry name" value="NAD(P)-bd_dom"/>
</dbReference>
<dbReference type="RefSeq" id="WP_015049432.1">
    <property type="nucleotide sequence ID" value="NC_018870.1"/>
</dbReference>
<dbReference type="GO" id="GO:0044877">
    <property type="term" value="F:protein-containing complex binding"/>
    <property type="evidence" value="ECO:0007669"/>
    <property type="project" value="TreeGrafter"/>
</dbReference>
<dbReference type="EMBL" id="CP003732">
    <property type="protein sequence ID" value="AFV10513.1"/>
    <property type="molecule type" value="Genomic_DNA"/>
</dbReference>
<dbReference type="Proteomes" id="UP000000467">
    <property type="component" value="Chromosome"/>
</dbReference>
<dbReference type="InterPro" id="IPR036291">
    <property type="entry name" value="NAD(P)-bd_dom_sf"/>
</dbReference>